<feature type="binding site" evidence="8">
    <location>
        <begin position="111"/>
        <end position="114"/>
    </location>
    <ligand>
        <name>(6S)-5,6,7,8-tetrahydrofolate</name>
        <dbReference type="ChEBI" id="CHEBI:57453"/>
    </ligand>
</feature>
<dbReference type="CDD" id="cd08646">
    <property type="entry name" value="FMT_core_Met-tRNA-FMT_N"/>
    <property type="match status" value="1"/>
</dbReference>
<dbReference type="SUPFAM" id="SSF50486">
    <property type="entry name" value="FMT C-terminal domain-like"/>
    <property type="match status" value="1"/>
</dbReference>
<keyword evidence="5 8" id="KW-0808">Transferase</keyword>
<organism evidence="11 12">
    <name type="scientific">Marinilactibacillus psychrotolerans 42ea</name>
    <dbReference type="NCBI Taxonomy" id="1255609"/>
    <lineage>
        <taxon>Bacteria</taxon>
        <taxon>Bacillati</taxon>
        <taxon>Bacillota</taxon>
        <taxon>Bacilli</taxon>
        <taxon>Lactobacillales</taxon>
        <taxon>Carnobacteriaceae</taxon>
        <taxon>Marinilactibacillus</taxon>
    </lineage>
</organism>
<evidence type="ECO:0000256" key="1">
    <source>
        <dbReference type="ARBA" id="ARBA00002606"/>
    </source>
</evidence>
<comment type="function">
    <text evidence="1 8">Attaches a formyl group to the free amino group of methionyl-tRNA(fMet). The formyl group appears to play a dual role in the initiator identity of N-formylmethionyl-tRNA by promoting its recognition by IF2 and preventing the misappropriation of this tRNA by the elongation apparatus.</text>
</comment>
<dbReference type="EC" id="2.1.2.9" evidence="3 8"/>
<dbReference type="AlphaFoldDB" id="A0A1R4JT50"/>
<dbReference type="EMBL" id="FUKW01000092">
    <property type="protein sequence ID" value="SJN34985.1"/>
    <property type="molecule type" value="Genomic_DNA"/>
</dbReference>
<dbReference type="InterPro" id="IPR002376">
    <property type="entry name" value="Formyl_transf_N"/>
</dbReference>
<dbReference type="InterPro" id="IPR011034">
    <property type="entry name" value="Formyl_transferase-like_C_sf"/>
</dbReference>
<dbReference type="Pfam" id="PF02911">
    <property type="entry name" value="Formyl_trans_C"/>
    <property type="match status" value="1"/>
</dbReference>
<dbReference type="Gene3D" id="3.10.25.10">
    <property type="entry name" value="Formyl transferase, C-terminal domain"/>
    <property type="match status" value="1"/>
</dbReference>
<evidence type="ECO:0000256" key="7">
    <source>
        <dbReference type="ARBA" id="ARBA00048558"/>
    </source>
</evidence>
<dbReference type="InterPro" id="IPR005793">
    <property type="entry name" value="Formyl_trans_C"/>
</dbReference>
<name>A0A1R4JT50_9LACT</name>
<evidence type="ECO:0000256" key="5">
    <source>
        <dbReference type="ARBA" id="ARBA00022679"/>
    </source>
</evidence>
<dbReference type="RefSeq" id="WP_087058560.1">
    <property type="nucleotide sequence ID" value="NZ_FUKW01000092.1"/>
</dbReference>
<evidence type="ECO:0000313" key="12">
    <source>
        <dbReference type="Proteomes" id="UP000195611"/>
    </source>
</evidence>
<evidence type="ECO:0000259" key="9">
    <source>
        <dbReference type="Pfam" id="PF00551"/>
    </source>
</evidence>
<comment type="catalytic activity">
    <reaction evidence="7 8">
        <text>L-methionyl-tRNA(fMet) + (6R)-10-formyltetrahydrofolate = N-formyl-L-methionyl-tRNA(fMet) + (6S)-5,6,7,8-tetrahydrofolate + H(+)</text>
        <dbReference type="Rhea" id="RHEA:24380"/>
        <dbReference type="Rhea" id="RHEA-COMP:9952"/>
        <dbReference type="Rhea" id="RHEA-COMP:9953"/>
        <dbReference type="ChEBI" id="CHEBI:15378"/>
        <dbReference type="ChEBI" id="CHEBI:57453"/>
        <dbReference type="ChEBI" id="CHEBI:78530"/>
        <dbReference type="ChEBI" id="CHEBI:78844"/>
        <dbReference type="ChEBI" id="CHEBI:195366"/>
        <dbReference type="EC" id="2.1.2.9"/>
    </reaction>
</comment>
<dbReference type="PROSITE" id="PS00373">
    <property type="entry name" value="GART"/>
    <property type="match status" value="1"/>
</dbReference>
<dbReference type="InterPro" id="IPR036477">
    <property type="entry name" value="Formyl_transf_N_sf"/>
</dbReference>
<sequence>MYKIIFMGTPHFSVPILEALAALEQVAIIAVVTQPDRKVGRKKIVTPPPVKQAAIELELPLFQPEKLSGSEEMKELLALKPDLIVTAAYGQYVPTKLLKAPTLKAINVHASLLPKYRGAAPIHSAIINGDKETGVTIMYMEKEMDAGNIIAQCSIPISRQDDVGTMFEKLSILGRDCLIETLPSIFDQSNDSIPQNTEEVTYAPMIDSEQEKINWSTTASQIDNMVRGLRPFPGAHTILEGKRFKVWSVEPLEQKATENPGVIEEIRKDAIIVACGGNTLLALYEIQPSGKQRMKSLNYLTGAGSHLERGKRFGE</sequence>
<evidence type="ECO:0000259" key="10">
    <source>
        <dbReference type="Pfam" id="PF02911"/>
    </source>
</evidence>
<gene>
    <name evidence="8" type="primary">fmt</name>
    <name evidence="11" type="ORF">FM115_06670</name>
</gene>
<accession>A0A1R4JT50</accession>
<evidence type="ECO:0000256" key="6">
    <source>
        <dbReference type="ARBA" id="ARBA00022917"/>
    </source>
</evidence>
<dbReference type="InterPro" id="IPR041711">
    <property type="entry name" value="Met-tRNA-FMT_N"/>
</dbReference>
<dbReference type="CDD" id="cd08704">
    <property type="entry name" value="Met_tRNA_FMT_C"/>
    <property type="match status" value="1"/>
</dbReference>
<dbReference type="InterPro" id="IPR001555">
    <property type="entry name" value="GART_AS"/>
</dbReference>
<dbReference type="Pfam" id="PF00551">
    <property type="entry name" value="Formyl_trans_N"/>
    <property type="match status" value="1"/>
</dbReference>
<evidence type="ECO:0000256" key="2">
    <source>
        <dbReference type="ARBA" id="ARBA00010699"/>
    </source>
</evidence>
<evidence type="ECO:0000256" key="4">
    <source>
        <dbReference type="ARBA" id="ARBA00016014"/>
    </source>
</evidence>
<dbReference type="PANTHER" id="PTHR11138">
    <property type="entry name" value="METHIONYL-TRNA FORMYLTRANSFERASE"/>
    <property type="match status" value="1"/>
</dbReference>
<dbReference type="PANTHER" id="PTHR11138:SF5">
    <property type="entry name" value="METHIONYL-TRNA FORMYLTRANSFERASE, MITOCHONDRIAL"/>
    <property type="match status" value="1"/>
</dbReference>
<dbReference type="GO" id="GO:0005829">
    <property type="term" value="C:cytosol"/>
    <property type="evidence" value="ECO:0007669"/>
    <property type="project" value="TreeGrafter"/>
</dbReference>
<dbReference type="FunFam" id="3.40.50.12230:FF:000001">
    <property type="entry name" value="Methionyl-tRNA formyltransferase"/>
    <property type="match status" value="1"/>
</dbReference>
<comment type="similarity">
    <text evidence="2 8">Belongs to the Fmt family.</text>
</comment>
<keyword evidence="6 8" id="KW-0648">Protein biosynthesis</keyword>
<dbReference type="InterPro" id="IPR005794">
    <property type="entry name" value="Fmt"/>
</dbReference>
<proteinExistence type="inferred from homology"/>
<feature type="domain" description="Formyl transferase N-terminal" evidence="9">
    <location>
        <begin position="3"/>
        <end position="181"/>
    </location>
</feature>
<dbReference type="InterPro" id="IPR037022">
    <property type="entry name" value="Formyl_trans_C_sf"/>
</dbReference>
<evidence type="ECO:0000256" key="8">
    <source>
        <dbReference type="HAMAP-Rule" id="MF_00182"/>
    </source>
</evidence>
<dbReference type="NCBIfam" id="TIGR00460">
    <property type="entry name" value="fmt"/>
    <property type="match status" value="1"/>
</dbReference>
<dbReference type="InterPro" id="IPR044135">
    <property type="entry name" value="Met-tRNA-FMT_C"/>
</dbReference>
<evidence type="ECO:0000313" key="11">
    <source>
        <dbReference type="EMBL" id="SJN34985.1"/>
    </source>
</evidence>
<dbReference type="Proteomes" id="UP000195611">
    <property type="component" value="Unassembled WGS sequence"/>
</dbReference>
<dbReference type="GO" id="GO:0004479">
    <property type="term" value="F:methionyl-tRNA formyltransferase activity"/>
    <property type="evidence" value="ECO:0007669"/>
    <property type="project" value="UniProtKB-UniRule"/>
</dbReference>
<dbReference type="SUPFAM" id="SSF53328">
    <property type="entry name" value="Formyltransferase"/>
    <property type="match status" value="1"/>
</dbReference>
<evidence type="ECO:0000256" key="3">
    <source>
        <dbReference type="ARBA" id="ARBA00012261"/>
    </source>
</evidence>
<dbReference type="Gene3D" id="3.40.50.170">
    <property type="entry name" value="Formyl transferase, N-terminal domain"/>
    <property type="match status" value="1"/>
</dbReference>
<reference evidence="11 12" key="1">
    <citation type="submission" date="2017-02" db="EMBL/GenBank/DDBJ databases">
        <authorList>
            <person name="Peterson S.W."/>
        </authorList>
    </citation>
    <scope>NUCLEOTIDE SEQUENCE [LARGE SCALE GENOMIC DNA]</scope>
    <source>
        <strain evidence="11 12">42ea</strain>
    </source>
</reference>
<feature type="domain" description="Formyl transferase C-terminal" evidence="10">
    <location>
        <begin position="206"/>
        <end position="303"/>
    </location>
</feature>
<dbReference type="HAMAP" id="MF_00182">
    <property type="entry name" value="Formyl_trans"/>
    <property type="match status" value="1"/>
</dbReference>
<protein>
    <recommendedName>
        <fullName evidence="4 8">Methionyl-tRNA formyltransferase</fullName>
        <ecNumber evidence="3 8">2.1.2.9</ecNumber>
    </recommendedName>
</protein>